<evidence type="ECO:0000313" key="6">
    <source>
        <dbReference type="Proteomes" id="UP001549749"/>
    </source>
</evidence>
<keyword evidence="6" id="KW-1185">Reference proteome</keyword>
<organism evidence="5 6">
    <name type="scientific">Chitinophaga defluvii</name>
    <dbReference type="NCBI Taxonomy" id="3163343"/>
    <lineage>
        <taxon>Bacteria</taxon>
        <taxon>Pseudomonadati</taxon>
        <taxon>Bacteroidota</taxon>
        <taxon>Chitinophagia</taxon>
        <taxon>Chitinophagales</taxon>
        <taxon>Chitinophagaceae</taxon>
        <taxon>Chitinophaga</taxon>
    </lineage>
</organism>
<keyword evidence="2" id="KW-0067">ATP-binding</keyword>
<feature type="domain" description="DNA mismatch repair proteins mutS family" evidence="4">
    <location>
        <begin position="695"/>
        <end position="880"/>
    </location>
</feature>
<keyword evidence="1" id="KW-0547">Nucleotide-binding</keyword>
<dbReference type="SUPFAM" id="SSF52540">
    <property type="entry name" value="P-loop containing nucleoside triphosphate hydrolases"/>
    <property type="match status" value="2"/>
</dbReference>
<dbReference type="InterPro" id="IPR000432">
    <property type="entry name" value="DNA_mismatch_repair_MutS_C"/>
</dbReference>
<protein>
    <recommendedName>
        <fullName evidence="4">DNA mismatch repair proteins mutS family domain-containing protein</fullName>
    </recommendedName>
</protein>
<dbReference type="SUPFAM" id="SSF48334">
    <property type="entry name" value="DNA repair protein MutS, domain III"/>
    <property type="match status" value="2"/>
</dbReference>
<dbReference type="Gene3D" id="1.10.1420.10">
    <property type="match status" value="2"/>
</dbReference>
<proteinExistence type="predicted"/>
<comment type="caution">
    <text evidence="5">The sequence shown here is derived from an EMBL/GenBank/DDBJ whole genome shotgun (WGS) entry which is preliminary data.</text>
</comment>
<dbReference type="PANTHER" id="PTHR11361">
    <property type="entry name" value="DNA MISMATCH REPAIR PROTEIN MUTS FAMILY MEMBER"/>
    <property type="match status" value="1"/>
</dbReference>
<dbReference type="Gene3D" id="3.40.50.300">
    <property type="entry name" value="P-loop containing nucleotide triphosphate hydrolases"/>
    <property type="match status" value="2"/>
</dbReference>
<gene>
    <name evidence="5" type="ORF">ABR189_05835</name>
</gene>
<dbReference type="InterPro" id="IPR027417">
    <property type="entry name" value="P-loop_NTPase"/>
</dbReference>
<dbReference type="Proteomes" id="UP001549749">
    <property type="component" value="Unassembled WGS sequence"/>
</dbReference>
<reference evidence="5 6" key="1">
    <citation type="submission" date="2024-06" db="EMBL/GenBank/DDBJ databases">
        <title>Chitinophaga defluvii sp. nov., isolated from municipal sewage.</title>
        <authorList>
            <person name="Zhang L."/>
        </authorList>
    </citation>
    <scope>NUCLEOTIDE SEQUENCE [LARGE SCALE GENOMIC DNA]</scope>
    <source>
        <strain evidence="5 6">H8</strain>
    </source>
</reference>
<name>A0ABV2T1I7_9BACT</name>
<evidence type="ECO:0000259" key="4">
    <source>
        <dbReference type="SMART" id="SM00534"/>
    </source>
</evidence>
<dbReference type="SMART" id="SM00534">
    <property type="entry name" value="MUTSac"/>
    <property type="match status" value="2"/>
</dbReference>
<accession>A0ABV2T1I7</accession>
<dbReference type="PANTHER" id="PTHR11361:SF99">
    <property type="entry name" value="DNA MISMATCH REPAIR PROTEIN"/>
    <property type="match status" value="1"/>
</dbReference>
<dbReference type="InterPro" id="IPR036187">
    <property type="entry name" value="DNA_mismatch_repair_MutS_sf"/>
</dbReference>
<dbReference type="RefSeq" id="WP_354659517.1">
    <property type="nucleotide sequence ID" value="NZ_JBEXAC010000001.1"/>
</dbReference>
<sequence length="882" mass="98813">MTLLQTDDQTIEDLGIFGKRNSGGIYDIYNCSNTHGGEMLLEEIFRHPLSDKEAINRRSSIIENFGRLAIPFPYNASLFDAVEKYLSVVEDSTKNKNNTATLGEKEIQHGVGAVIEIIHLTKDFIEKEEVKHIQAYAMERELIASLINNAAFEPVLRERSKGKLSYSAVTAYDALFRISERKQVEKLLGYIYYLDVYMSVAATAMQRKFVFPKALDKGSGELNLEGVYHPSLKHPVTNDIRMDTAGNVIFLTGANMAGKSTFLRSLSTALYIAHMGFPVAARSMQFSVMDGIYTTINLPDNLGIGASHFYMEVLRVKKVAAALSTGKSYFILFDELFRGTNVKDAHEATVAVTKGFAEHRNSMFIISSHIVEAGEALKQEENIHFLYLPTLMNGHVPEYTYKLEQGITEDRHGMIIIRNESILETLENGRKQPASEKTDTSFITDKQTVDELNLLGKFRHDSVYHLFSRVKTRGGEQLLDKMFRHPLTDAAAINERSSIFQIFQQAAPAFPFDVEQLHLMQEYLDVEVSKNAALVLAGMYVKKWLSALTRDEGYKKKVQGLQATIITLNRCYGFVESFRPAAGPYTSRLNAIRELLSDKRLEQLRNVDIYKALSVNTLAYYDHLLKSRLLKEMEILLAFIYEVDVNIVVSQVALTKGLHYATALPAEKNIFSVKGLRHPCIDRAVSNNLSLAQNNNILFLTGANMAGKSTLMKSVGIGLYMAHMGFPVAAVQMTFSVREGLYSSINVADNIGLGYSHFYAEVVRVKQAAEAAASGKRLLLLFDELFKGTNVKDAYDGTLSVTEGFAGYQECLFIVSTHIIEVGEALKGRPNVHFAYMPTVMDGVHPRYTYKLEEGITSDRQGMMIIRNEGILELLEKKVKTV</sequence>
<evidence type="ECO:0000313" key="5">
    <source>
        <dbReference type="EMBL" id="MET6996876.1"/>
    </source>
</evidence>
<dbReference type="InterPro" id="IPR045076">
    <property type="entry name" value="MutS"/>
</dbReference>
<evidence type="ECO:0000256" key="2">
    <source>
        <dbReference type="ARBA" id="ARBA00022840"/>
    </source>
</evidence>
<feature type="domain" description="DNA mismatch repair proteins mutS family" evidence="4">
    <location>
        <begin position="246"/>
        <end position="424"/>
    </location>
</feature>
<dbReference type="EMBL" id="JBEXAC010000001">
    <property type="protein sequence ID" value="MET6996876.1"/>
    <property type="molecule type" value="Genomic_DNA"/>
</dbReference>
<evidence type="ECO:0000256" key="3">
    <source>
        <dbReference type="ARBA" id="ARBA00023125"/>
    </source>
</evidence>
<evidence type="ECO:0000256" key="1">
    <source>
        <dbReference type="ARBA" id="ARBA00022741"/>
    </source>
</evidence>
<dbReference type="Pfam" id="PF00488">
    <property type="entry name" value="MutS_V"/>
    <property type="match status" value="2"/>
</dbReference>
<keyword evidence="3" id="KW-0238">DNA-binding</keyword>